<dbReference type="AlphaFoldDB" id="A0A1A9RX72"/>
<dbReference type="Gene3D" id="2.70.98.90">
    <property type="match status" value="1"/>
</dbReference>
<dbReference type="InterPro" id="IPR047196">
    <property type="entry name" value="YidC_ALB_C"/>
</dbReference>
<accession>A0A1A9RX72</accession>
<dbReference type="InterPro" id="IPR028055">
    <property type="entry name" value="YidC/Oxa/ALB_C"/>
</dbReference>
<name>A0A1A9RX72_9NEIS</name>
<comment type="caution">
    <text evidence="13">Lacks conserved residue(s) required for the propagation of feature annotation.</text>
</comment>
<dbReference type="STRING" id="1795827.A7P95_07215"/>
<keyword evidence="8 13" id="KW-1133">Transmembrane helix</keyword>
<evidence type="ECO:0000256" key="13">
    <source>
        <dbReference type="HAMAP-Rule" id="MF_01810"/>
    </source>
</evidence>
<evidence type="ECO:0000256" key="7">
    <source>
        <dbReference type="ARBA" id="ARBA00022927"/>
    </source>
</evidence>
<keyword evidence="6 13" id="KW-0812">Transmembrane</keyword>
<dbReference type="RefSeq" id="WP_067593289.1">
    <property type="nucleotide sequence ID" value="NZ_LXSL01000025.1"/>
</dbReference>
<comment type="function">
    <text evidence="13">Required for the insertion and/or proper folding and/or complex formation of integral membrane proteins into the membrane. Involved in integration of membrane proteins that insert both dependently and independently of the Sec translocase complex, as well as at least some lipoproteins. Aids folding of multispanning membrane proteins.</text>
</comment>
<dbReference type="GO" id="GO:0051205">
    <property type="term" value="P:protein insertion into membrane"/>
    <property type="evidence" value="ECO:0007669"/>
    <property type="project" value="TreeGrafter"/>
</dbReference>
<feature type="compositionally biased region" description="Low complexity" evidence="14">
    <location>
        <begin position="35"/>
        <end position="61"/>
    </location>
</feature>
<comment type="subcellular location">
    <subcellularLocation>
        <location evidence="1">Cell inner membrane</location>
        <topology evidence="1">Multi-pass membrane protein</topology>
    </subcellularLocation>
    <subcellularLocation>
        <location evidence="13">Cell membrane</location>
        <topology evidence="13">Multi-pass membrane protein</topology>
    </subcellularLocation>
</comment>
<evidence type="ECO:0000256" key="4">
    <source>
        <dbReference type="ARBA" id="ARBA00022448"/>
    </source>
</evidence>
<dbReference type="NCBIfam" id="TIGR03592">
    <property type="entry name" value="yidC_oxa1_cterm"/>
    <property type="match status" value="1"/>
</dbReference>
<dbReference type="NCBIfam" id="NF002352">
    <property type="entry name" value="PRK01318.1-3"/>
    <property type="match status" value="1"/>
</dbReference>
<dbReference type="PANTHER" id="PTHR12428">
    <property type="entry name" value="OXA1"/>
    <property type="match status" value="1"/>
</dbReference>
<evidence type="ECO:0000256" key="8">
    <source>
        <dbReference type="ARBA" id="ARBA00022989"/>
    </source>
</evidence>
<dbReference type="CDD" id="cd19961">
    <property type="entry name" value="EcYidC-like_peri"/>
    <property type="match status" value="1"/>
</dbReference>
<dbReference type="Pfam" id="PF02096">
    <property type="entry name" value="60KD_IMP"/>
    <property type="match status" value="1"/>
</dbReference>
<keyword evidence="9 13" id="KW-0472">Membrane</keyword>
<comment type="caution">
    <text evidence="17">The sequence shown here is derived from an EMBL/GenBank/DDBJ whole genome shotgun (WGS) entry which is preliminary data.</text>
</comment>
<dbReference type="GO" id="GO:0032977">
    <property type="term" value="F:membrane insertase activity"/>
    <property type="evidence" value="ECO:0007669"/>
    <property type="project" value="InterPro"/>
</dbReference>
<evidence type="ECO:0000256" key="10">
    <source>
        <dbReference type="ARBA" id="ARBA00023186"/>
    </source>
</evidence>
<evidence type="ECO:0000256" key="1">
    <source>
        <dbReference type="ARBA" id="ARBA00004429"/>
    </source>
</evidence>
<evidence type="ECO:0000259" key="16">
    <source>
        <dbReference type="Pfam" id="PF14849"/>
    </source>
</evidence>
<feature type="domain" description="Membrane insertase YidC N-terminal" evidence="16">
    <location>
        <begin position="63"/>
        <end position="350"/>
    </location>
</feature>
<reference evidence="18" key="1">
    <citation type="submission" date="2016-05" db="EMBL/GenBank/DDBJ databases">
        <title>Draft genome of Corynebacterium afermentans subsp. afermentans LCDC 88199T.</title>
        <authorList>
            <person name="Bernier A.-M."/>
            <person name="Bernard K."/>
        </authorList>
    </citation>
    <scope>NUCLEOTIDE SEQUENCE [LARGE SCALE GENOMIC DNA]</scope>
    <source>
        <strain evidence="18">NML02-A-017</strain>
    </source>
</reference>
<proteinExistence type="inferred from homology"/>
<feature type="transmembrane region" description="Helical" evidence="13">
    <location>
        <begin position="361"/>
        <end position="381"/>
    </location>
</feature>
<evidence type="ECO:0000256" key="11">
    <source>
        <dbReference type="ARBA" id="ARBA00033245"/>
    </source>
</evidence>
<dbReference type="GO" id="GO:0005886">
    <property type="term" value="C:plasma membrane"/>
    <property type="evidence" value="ECO:0007669"/>
    <property type="project" value="UniProtKB-SubCell"/>
</dbReference>
<comment type="subunit">
    <text evidence="13">Interacts with the Sec translocase complex via SecD. Specifically interacts with transmembrane segments of nascent integral membrane proteins during membrane integration.</text>
</comment>
<keyword evidence="10 13" id="KW-0143">Chaperone</keyword>
<dbReference type="EMBL" id="LXSL01000025">
    <property type="protein sequence ID" value="OAM27170.1"/>
    <property type="molecule type" value="Genomic_DNA"/>
</dbReference>
<dbReference type="InterPro" id="IPR001708">
    <property type="entry name" value="YidC/ALB3/OXA1/COX18"/>
</dbReference>
<dbReference type="Pfam" id="PF14849">
    <property type="entry name" value="YidC_periplas"/>
    <property type="match status" value="1"/>
</dbReference>
<organism evidence="17 18">
    <name type="scientific">Eikenella longinqua</name>
    <dbReference type="NCBI Taxonomy" id="1795827"/>
    <lineage>
        <taxon>Bacteria</taxon>
        <taxon>Pseudomonadati</taxon>
        <taxon>Pseudomonadota</taxon>
        <taxon>Betaproteobacteria</taxon>
        <taxon>Neisseriales</taxon>
        <taxon>Neisseriaceae</taxon>
        <taxon>Eikenella</taxon>
    </lineage>
</organism>
<evidence type="ECO:0000256" key="5">
    <source>
        <dbReference type="ARBA" id="ARBA00022475"/>
    </source>
</evidence>
<keyword evidence="5 13" id="KW-1003">Cell membrane</keyword>
<dbReference type="HAMAP" id="MF_01810">
    <property type="entry name" value="YidC_type1"/>
    <property type="match status" value="1"/>
</dbReference>
<keyword evidence="7 13" id="KW-0653">Protein transport</keyword>
<dbReference type="OrthoDB" id="9780552at2"/>
<dbReference type="PANTHER" id="PTHR12428:SF65">
    <property type="entry name" value="CYTOCHROME C OXIDASE ASSEMBLY PROTEIN COX18, MITOCHONDRIAL"/>
    <property type="match status" value="1"/>
</dbReference>
<evidence type="ECO:0000256" key="12">
    <source>
        <dbReference type="ARBA" id="ARBA00033342"/>
    </source>
</evidence>
<keyword evidence="18" id="KW-1185">Reference proteome</keyword>
<protein>
    <recommendedName>
        <fullName evidence="3 13">Membrane protein insertase YidC</fullName>
    </recommendedName>
    <alternativeName>
        <fullName evidence="12 13">Foldase YidC</fullName>
    </alternativeName>
    <alternativeName>
        <fullName evidence="11 13">Membrane integrase YidC</fullName>
    </alternativeName>
    <alternativeName>
        <fullName evidence="13">Membrane protein YidC</fullName>
    </alternativeName>
</protein>
<evidence type="ECO:0000256" key="2">
    <source>
        <dbReference type="ARBA" id="ARBA00010527"/>
    </source>
</evidence>
<dbReference type="InterPro" id="IPR038221">
    <property type="entry name" value="YidC_periplasmic_sf"/>
</dbReference>
<comment type="similarity">
    <text evidence="2 13">Belongs to the OXA1/ALB3/YidC family. Type 1 subfamily.</text>
</comment>
<evidence type="ECO:0000256" key="3">
    <source>
        <dbReference type="ARBA" id="ARBA00015325"/>
    </source>
</evidence>
<dbReference type="GO" id="GO:0015031">
    <property type="term" value="P:protein transport"/>
    <property type="evidence" value="ECO:0007669"/>
    <property type="project" value="UniProtKB-KW"/>
</dbReference>
<dbReference type="NCBIfam" id="TIGR03593">
    <property type="entry name" value="yidC_nterm"/>
    <property type="match status" value="1"/>
</dbReference>
<dbReference type="Proteomes" id="UP000077885">
    <property type="component" value="Unassembled WGS sequence"/>
</dbReference>
<evidence type="ECO:0000256" key="6">
    <source>
        <dbReference type="ARBA" id="ARBA00022692"/>
    </source>
</evidence>
<sequence>MESNNDLKRMMAFAVVAVIILLAWEFISPRPPQQPEQAAQETAQQTAAAAPSAGAELTPTKPITVTTDTLKAVIDENSGDLRGLDLLKHNATSDASKTFTLLSDSREHKYLVQSLLMDAKGNYLLQDSQFKAAQNSYTLTGDKLEVRLSAPEANGIQVDKVYTFSKGSYVIDVRFDITNNTAEPLKLDGVYRVLRDNSKPEGSGYFNQTYAGPVVYTPEGKFQKVQFGDLDDDFASRRDTADYQRTAQSGWIGFTQHYFTTVWILQPKDGNSICQNGACLLDIKRRSDNLYSAGVRVPLPAIAAGQKLSVPVELYAGPQEYSVISKVADRLDLVKDYGRTHIVAAPLFQLLNWLHGMIGNWGWSIVLLTIIVKTLLLPLTNASYRSMAKMRAVAPKLEMLKKQHGDDRMALQQAMMKMYKEEKINPLGGCLPMLLQFPVFIGLYWVLFASVELRQASWGWVADLARPDPLYVLPILMAVIMFLQTRLSPPPSDPMQAKMMKIMPLVFSAMFFFFPAGLVLYYVVNNLLSMAQQWLINRKIAATTHVH</sequence>
<evidence type="ECO:0000256" key="14">
    <source>
        <dbReference type="SAM" id="MobiDB-lite"/>
    </source>
</evidence>
<evidence type="ECO:0000256" key="9">
    <source>
        <dbReference type="ARBA" id="ARBA00023136"/>
    </source>
</evidence>
<dbReference type="CDD" id="cd20070">
    <property type="entry name" value="5TM_YidC_Alb3"/>
    <property type="match status" value="1"/>
</dbReference>
<gene>
    <name evidence="13" type="primary">yidC</name>
    <name evidence="17" type="ORF">A7P95_07215</name>
</gene>
<feature type="transmembrane region" description="Helical" evidence="13">
    <location>
        <begin position="505"/>
        <end position="524"/>
    </location>
</feature>
<feature type="transmembrane region" description="Helical" evidence="13">
    <location>
        <begin position="424"/>
        <end position="449"/>
    </location>
</feature>
<feature type="domain" description="Membrane insertase YidC/Oxa/ALB C-terminal" evidence="15">
    <location>
        <begin position="361"/>
        <end position="538"/>
    </location>
</feature>
<evidence type="ECO:0000313" key="17">
    <source>
        <dbReference type="EMBL" id="OAM27170.1"/>
    </source>
</evidence>
<feature type="region of interest" description="Disordered" evidence="14">
    <location>
        <begin position="31"/>
        <end position="61"/>
    </location>
</feature>
<dbReference type="InterPro" id="IPR019998">
    <property type="entry name" value="Membr_insert_YidC"/>
</dbReference>
<dbReference type="PRINTS" id="PR00701">
    <property type="entry name" value="60KDINNERMP"/>
</dbReference>
<evidence type="ECO:0000259" key="15">
    <source>
        <dbReference type="Pfam" id="PF02096"/>
    </source>
</evidence>
<keyword evidence="4 13" id="KW-0813">Transport</keyword>
<dbReference type="InterPro" id="IPR028053">
    <property type="entry name" value="Membr_insert_YidC_N"/>
</dbReference>
<evidence type="ECO:0000313" key="18">
    <source>
        <dbReference type="Proteomes" id="UP000077885"/>
    </source>
</evidence>
<dbReference type="PRINTS" id="PR01900">
    <property type="entry name" value="YIDCPROTEIN"/>
</dbReference>